<evidence type="ECO:0000313" key="2">
    <source>
        <dbReference type="Proteomes" id="UP000290288"/>
    </source>
</evidence>
<gene>
    <name evidence="1" type="ORF">EST38_g8480</name>
</gene>
<reference evidence="1 2" key="1">
    <citation type="submission" date="2019-01" db="EMBL/GenBank/DDBJ databases">
        <title>Draft genome sequence of Psathyrella aberdarensis IHI B618.</title>
        <authorList>
            <person name="Buettner E."/>
            <person name="Kellner H."/>
        </authorList>
    </citation>
    <scope>NUCLEOTIDE SEQUENCE [LARGE SCALE GENOMIC DNA]</scope>
    <source>
        <strain evidence="1 2">IHI B618</strain>
    </source>
</reference>
<protein>
    <submittedName>
        <fullName evidence="1">Uncharacterized protein</fullName>
    </submittedName>
</protein>
<dbReference type="STRING" id="2316362.A0A4Q2DF96"/>
<sequence length="490" mass="55058">MPKDPSCGARRKPKRGQATPTWRAVILREAESNLCFYAASIASRAGDTVIRDQTAHLIAAHPHLPPPAIPEEEYTSWALSMLGTSEIPALRQALVIRKEERNNLRGPLRAVARNLCLTKYPTAMATLRHGIARLWFAQLPDGQVYPPRDQWVASTPRIYDTWVTYLANCELADQRKSRKPIHLLDPKKIAHSIPEDLSCLVFDSSTKSSDPILAVFRKFCNLRPLLNFATGIVSRGAAVRRNVRKEDSGTIFLAGFSAGSRSHPKFGITRNFECSEGEEAEKADNETIANILAYLWSRAKGIFPTEIINDFENFYDGNNIPRFDPNWPASATKFGTLKLVLEGREYVFDNIERAPGCAVMVQRYARPVHYEHQGHKFAISWMNHRQGTHLAGGHFYLCTHGIEVKACEDTAWAWMPEMWHTTGLANFDPTFEVPALSDPFHDQQSIALVTSNRLQSVWKKYEVGQGIVGRQRVQLELEEIAARHSEGSGG</sequence>
<dbReference type="OrthoDB" id="3060302at2759"/>
<organism evidence="1 2">
    <name type="scientific">Candolleomyces aberdarensis</name>
    <dbReference type="NCBI Taxonomy" id="2316362"/>
    <lineage>
        <taxon>Eukaryota</taxon>
        <taxon>Fungi</taxon>
        <taxon>Dikarya</taxon>
        <taxon>Basidiomycota</taxon>
        <taxon>Agaricomycotina</taxon>
        <taxon>Agaricomycetes</taxon>
        <taxon>Agaricomycetidae</taxon>
        <taxon>Agaricales</taxon>
        <taxon>Agaricineae</taxon>
        <taxon>Psathyrellaceae</taxon>
        <taxon>Candolleomyces</taxon>
    </lineage>
</organism>
<name>A0A4Q2DF96_9AGAR</name>
<proteinExistence type="predicted"/>
<dbReference type="Proteomes" id="UP000290288">
    <property type="component" value="Unassembled WGS sequence"/>
</dbReference>
<accession>A0A4Q2DF96</accession>
<dbReference type="EMBL" id="SDEE01000346">
    <property type="protein sequence ID" value="RXW17374.1"/>
    <property type="molecule type" value="Genomic_DNA"/>
</dbReference>
<evidence type="ECO:0000313" key="1">
    <source>
        <dbReference type="EMBL" id="RXW17374.1"/>
    </source>
</evidence>
<dbReference type="AlphaFoldDB" id="A0A4Q2DF96"/>
<keyword evidence="2" id="KW-1185">Reference proteome</keyword>
<comment type="caution">
    <text evidence="1">The sequence shown here is derived from an EMBL/GenBank/DDBJ whole genome shotgun (WGS) entry which is preliminary data.</text>
</comment>